<dbReference type="Proteomes" id="UP001321047">
    <property type="component" value="Unassembled WGS sequence"/>
</dbReference>
<dbReference type="RefSeq" id="WP_342808500.1">
    <property type="nucleotide sequence ID" value="NZ_JAOPJZ010000005.1"/>
</dbReference>
<evidence type="ECO:0000256" key="2">
    <source>
        <dbReference type="SAM" id="MobiDB-lite"/>
    </source>
</evidence>
<evidence type="ECO:0008006" key="5">
    <source>
        <dbReference type="Google" id="ProtNLM"/>
    </source>
</evidence>
<comment type="caution">
    <text evidence="3">The sequence shown here is derived from an EMBL/GenBank/DDBJ whole genome shotgun (WGS) entry which is preliminary data.</text>
</comment>
<organism evidence="3 4">
    <name type="scientific">Natronosalvus hydrolyticus</name>
    <dbReference type="NCBI Taxonomy" id="2979988"/>
    <lineage>
        <taxon>Archaea</taxon>
        <taxon>Methanobacteriati</taxon>
        <taxon>Methanobacteriota</taxon>
        <taxon>Stenosarchaea group</taxon>
        <taxon>Halobacteria</taxon>
        <taxon>Halobacteriales</taxon>
        <taxon>Natrialbaceae</taxon>
        <taxon>Natronosalvus</taxon>
    </lineage>
</organism>
<keyword evidence="1" id="KW-0175">Coiled coil</keyword>
<sequence length="307" mass="33686">MASEEQEQHQVSVSLPPEVGTWLEDEADRNDLSDGQLCRQLLTTVKAATTNGDFEPADVTRVEALRADLEAQREEFIDHVEDVRKRTIEVKRETDGKAPADHTHEEFAQTAEIMALEERIAALEGVREDLEAGLKDVETTVDSGFENFESILEHLFESTDNLEDKSTLLATAVLDLREKRDTLAVQERRRSEAEQLKLAANQLGVRTATCEACSADVDIALLTEPSCPHCQSTIADVSKKSSFFGTHTLEVGDPPALPDHAADAVSTTDGEELFDSVAAVSTEETDQSGQSSDEALSKRQTEIDSDE</sequence>
<accession>A0AAP2Z8C9</accession>
<dbReference type="Gene3D" id="1.10.287.1490">
    <property type="match status" value="1"/>
</dbReference>
<name>A0AAP2Z8C9_9EURY</name>
<feature type="region of interest" description="Disordered" evidence="2">
    <location>
        <begin position="251"/>
        <end position="307"/>
    </location>
</feature>
<gene>
    <name evidence="3" type="ORF">OB919_09230</name>
</gene>
<feature type="region of interest" description="Disordered" evidence="2">
    <location>
        <begin position="1"/>
        <end position="20"/>
    </location>
</feature>
<proteinExistence type="predicted"/>
<feature type="compositionally biased region" description="Basic and acidic residues" evidence="2">
    <location>
        <begin position="295"/>
        <end position="307"/>
    </location>
</feature>
<evidence type="ECO:0000313" key="3">
    <source>
        <dbReference type="EMBL" id="MCU4752163.1"/>
    </source>
</evidence>
<keyword evidence="4" id="KW-1185">Reference proteome</keyword>
<feature type="coiled-coil region" evidence="1">
    <location>
        <begin position="113"/>
        <end position="140"/>
    </location>
</feature>
<dbReference type="AlphaFoldDB" id="A0AAP2Z8C9"/>
<protein>
    <recommendedName>
        <fullName evidence="5">CopG family transcriptional regulator</fullName>
    </recommendedName>
</protein>
<dbReference type="EMBL" id="JAOPJZ010000005">
    <property type="protein sequence ID" value="MCU4752163.1"/>
    <property type="molecule type" value="Genomic_DNA"/>
</dbReference>
<reference evidence="3 4" key="1">
    <citation type="submission" date="2022-09" db="EMBL/GenBank/DDBJ databases">
        <title>Enrichment on poylsaccharides allowed isolation of novel metabolic and taxonomic groups of Haloarchaea.</title>
        <authorList>
            <person name="Sorokin D.Y."/>
            <person name="Elcheninov A.G."/>
            <person name="Khizhniak T.V."/>
            <person name="Kolganova T.V."/>
            <person name="Kublanov I.V."/>
        </authorList>
    </citation>
    <scope>NUCLEOTIDE SEQUENCE [LARGE SCALE GENOMIC DNA]</scope>
    <source>
        <strain evidence="3 4">AArc-curdl1</strain>
    </source>
</reference>
<evidence type="ECO:0000313" key="4">
    <source>
        <dbReference type="Proteomes" id="UP001321047"/>
    </source>
</evidence>
<evidence type="ECO:0000256" key="1">
    <source>
        <dbReference type="SAM" id="Coils"/>
    </source>
</evidence>